<evidence type="ECO:0000259" key="7">
    <source>
        <dbReference type="Pfam" id="PF07980"/>
    </source>
</evidence>
<gene>
    <name evidence="9" type="ORF">Q765_16840</name>
</gene>
<dbReference type="Proteomes" id="UP000030152">
    <property type="component" value="Unassembled WGS sequence"/>
</dbReference>
<dbReference type="SUPFAM" id="SSF48452">
    <property type="entry name" value="TPR-like"/>
    <property type="match status" value="1"/>
</dbReference>
<dbReference type="PROSITE" id="PS51257">
    <property type="entry name" value="PROKAR_LIPOPROTEIN"/>
    <property type="match status" value="1"/>
</dbReference>
<proteinExistence type="inferred from homology"/>
<evidence type="ECO:0000256" key="3">
    <source>
        <dbReference type="ARBA" id="ARBA00022729"/>
    </source>
</evidence>
<evidence type="ECO:0000313" key="9">
    <source>
        <dbReference type="EMBL" id="KGO85289.1"/>
    </source>
</evidence>
<comment type="subcellular location">
    <subcellularLocation>
        <location evidence="1">Cell outer membrane</location>
    </subcellularLocation>
</comment>
<name>A0A0A2LZ54_9FLAO</name>
<dbReference type="Pfam" id="PF14322">
    <property type="entry name" value="SusD-like_3"/>
    <property type="match status" value="1"/>
</dbReference>
<dbReference type="EMBL" id="JRLX01000024">
    <property type="protein sequence ID" value="KGO85289.1"/>
    <property type="molecule type" value="Genomic_DNA"/>
</dbReference>
<dbReference type="eggNOG" id="COG0702">
    <property type="taxonomic scope" value="Bacteria"/>
</dbReference>
<evidence type="ECO:0000256" key="5">
    <source>
        <dbReference type="ARBA" id="ARBA00023237"/>
    </source>
</evidence>
<feature type="domain" description="SusD-like N-terminal" evidence="8">
    <location>
        <begin position="20"/>
        <end position="219"/>
    </location>
</feature>
<evidence type="ECO:0000259" key="8">
    <source>
        <dbReference type="Pfam" id="PF14322"/>
    </source>
</evidence>
<dbReference type="InterPro" id="IPR011990">
    <property type="entry name" value="TPR-like_helical_dom_sf"/>
</dbReference>
<reference evidence="9 10" key="1">
    <citation type="submission" date="2013-09" db="EMBL/GenBank/DDBJ databases">
        <authorList>
            <person name="Zeng Z."/>
            <person name="Chen C."/>
        </authorList>
    </citation>
    <scope>NUCLEOTIDE SEQUENCE [LARGE SCALE GENOMIC DNA]</scope>
    <source>
        <strain evidence="9 10">WB 3.3-2</strain>
    </source>
</reference>
<keyword evidence="3 6" id="KW-0732">Signal</keyword>
<dbReference type="GO" id="GO:0009279">
    <property type="term" value="C:cell outer membrane"/>
    <property type="evidence" value="ECO:0007669"/>
    <property type="project" value="UniProtKB-SubCell"/>
</dbReference>
<feature type="signal peptide" evidence="6">
    <location>
        <begin position="1"/>
        <end position="22"/>
    </location>
</feature>
<evidence type="ECO:0000256" key="2">
    <source>
        <dbReference type="ARBA" id="ARBA00006275"/>
    </source>
</evidence>
<protein>
    <recommendedName>
        <fullName evidence="11">Carbohydrate-binding protein SusD</fullName>
    </recommendedName>
</protein>
<organism evidence="9 10">
    <name type="scientific">Flavobacterium rivuli WB 3.3-2 = DSM 21788</name>
    <dbReference type="NCBI Taxonomy" id="1121895"/>
    <lineage>
        <taxon>Bacteria</taxon>
        <taxon>Pseudomonadati</taxon>
        <taxon>Bacteroidota</taxon>
        <taxon>Flavobacteriia</taxon>
        <taxon>Flavobacteriales</taxon>
        <taxon>Flavobacteriaceae</taxon>
        <taxon>Flavobacterium</taxon>
    </lineage>
</organism>
<dbReference type="Pfam" id="PF07980">
    <property type="entry name" value="SusD_RagB"/>
    <property type="match status" value="1"/>
</dbReference>
<keyword evidence="10" id="KW-1185">Reference proteome</keyword>
<comment type="similarity">
    <text evidence="2">Belongs to the SusD family.</text>
</comment>
<dbReference type="CDD" id="cd08977">
    <property type="entry name" value="SusD"/>
    <property type="match status" value="1"/>
</dbReference>
<evidence type="ECO:0000256" key="1">
    <source>
        <dbReference type="ARBA" id="ARBA00004442"/>
    </source>
</evidence>
<dbReference type="OrthoDB" id="5694214at2"/>
<comment type="caution">
    <text evidence="9">The sequence shown here is derived from an EMBL/GenBank/DDBJ whole genome shotgun (WGS) entry which is preliminary data.</text>
</comment>
<keyword evidence="5" id="KW-0998">Cell outer membrane</keyword>
<dbReference type="RefSeq" id="WP_020214293.1">
    <property type="nucleotide sequence ID" value="NZ_JRLX01000024.1"/>
</dbReference>
<evidence type="ECO:0000256" key="4">
    <source>
        <dbReference type="ARBA" id="ARBA00023136"/>
    </source>
</evidence>
<dbReference type="Gene3D" id="1.25.40.390">
    <property type="match status" value="1"/>
</dbReference>
<evidence type="ECO:0000256" key="6">
    <source>
        <dbReference type="SAM" id="SignalP"/>
    </source>
</evidence>
<dbReference type="STRING" id="1121895.GCA_000378485_03130"/>
<sequence length="509" mass="57671">MKTRVLAAMALTILFSSCSDFLEEEPQTGLTEAQVYSKMDNIEPALLGSFTSWRNLRKDRPGLYFDLGTDESQQGIYQVINDANQAGLDLYNNFLSQENNALGGQWNDRWPIVNITALSIFYLNSNTEPDTARRDLLLGEASFLRAAVMFELGTYWGSVPINDKGRSAEFGGRRQPVDQVFNYIVNDLLVAIEKLPVTQENPQYPTKGVAQALLGKVYMTAPEASGLRDYTLAKNAFEAVINSGRYSLMDNYSKLFNPNFQNNQESLYEFQFNNTYPDNNQIQWQTGSRAVANLNQYAYFGGYDLILPTEYCLNDTSAGGIWETGDQRKNLSIRYDFTYRGQRPTLPAGFGGDELDPHIKKYEDIRTDATQSFWQCGKNKPYIRYADVLLMYAEALNELGQTGNAEGYVNQVRTRAFGGTLPAGMAWSGNSQNEFREKILDERMRELAFEGWRRMDLLRTGKLVQLVRARNKWANQNGTIAEFHNLYPIPLSEISQNPEINPGDQNPGY</sequence>
<keyword evidence="4" id="KW-0472">Membrane</keyword>
<feature type="chain" id="PRO_5002002672" description="Carbohydrate-binding protein SusD" evidence="6">
    <location>
        <begin position="23"/>
        <end position="509"/>
    </location>
</feature>
<feature type="domain" description="RagB/SusD" evidence="7">
    <location>
        <begin position="332"/>
        <end position="509"/>
    </location>
</feature>
<evidence type="ECO:0008006" key="11">
    <source>
        <dbReference type="Google" id="ProtNLM"/>
    </source>
</evidence>
<dbReference type="InterPro" id="IPR033985">
    <property type="entry name" value="SusD-like_N"/>
</dbReference>
<dbReference type="InterPro" id="IPR012944">
    <property type="entry name" value="SusD_RagB_dom"/>
</dbReference>
<dbReference type="AlphaFoldDB" id="A0A0A2LZ54"/>
<accession>A0A0A2LZ54</accession>
<evidence type="ECO:0000313" key="10">
    <source>
        <dbReference type="Proteomes" id="UP000030152"/>
    </source>
</evidence>